<dbReference type="AlphaFoldDB" id="A0A0F8Z223"/>
<reference evidence="3" key="1">
    <citation type="journal article" date="2015" name="Nature">
        <title>Complex archaea that bridge the gap between prokaryotes and eukaryotes.</title>
        <authorList>
            <person name="Spang A."/>
            <person name="Saw J.H."/>
            <person name="Jorgensen S.L."/>
            <person name="Zaremba-Niedzwiedzka K."/>
            <person name="Martijn J."/>
            <person name="Lind A.E."/>
            <person name="van Eijk R."/>
            <person name="Schleper C."/>
            <person name="Guy L."/>
            <person name="Ettema T.J."/>
        </authorList>
    </citation>
    <scope>NUCLEOTIDE SEQUENCE</scope>
</reference>
<dbReference type="EMBL" id="LAZR01066132">
    <property type="protein sequence ID" value="KKK54171.1"/>
    <property type="molecule type" value="Genomic_DNA"/>
</dbReference>
<feature type="transmembrane region" description="Helical" evidence="2">
    <location>
        <begin position="50"/>
        <end position="68"/>
    </location>
</feature>
<feature type="region of interest" description="Disordered" evidence="1">
    <location>
        <begin position="73"/>
        <end position="96"/>
    </location>
</feature>
<feature type="transmembrane region" description="Helical" evidence="2">
    <location>
        <begin position="7"/>
        <end position="30"/>
    </location>
</feature>
<keyword evidence="2" id="KW-1133">Transmembrane helix</keyword>
<accession>A0A0F8Z223</accession>
<evidence type="ECO:0000256" key="2">
    <source>
        <dbReference type="SAM" id="Phobius"/>
    </source>
</evidence>
<keyword evidence="2" id="KW-0472">Membrane</keyword>
<proteinExistence type="predicted"/>
<evidence type="ECO:0000313" key="3">
    <source>
        <dbReference type="EMBL" id="KKK54171.1"/>
    </source>
</evidence>
<evidence type="ECO:0000256" key="1">
    <source>
        <dbReference type="SAM" id="MobiDB-lite"/>
    </source>
</evidence>
<gene>
    <name evidence="3" type="ORF">LCGC14_3087430</name>
</gene>
<name>A0A0F8Z223_9ZZZZ</name>
<organism evidence="3">
    <name type="scientific">marine sediment metagenome</name>
    <dbReference type="NCBI Taxonomy" id="412755"/>
    <lineage>
        <taxon>unclassified sequences</taxon>
        <taxon>metagenomes</taxon>
        <taxon>ecological metagenomes</taxon>
    </lineage>
</organism>
<protein>
    <submittedName>
        <fullName evidence="3">Uncharacterized protein</fullName>
    </submittedName>
</protein>
<comment type="caution">
    <text evidence="3">The sequence shown here is derived from an EMBL/GenBank/DDBJ whole genome shotgun (WGS) entry which is preliminary data.</text>
</comment>
<sequence length="96" mass="11488">MYGRSMFSVGLSITFAVLFVMPVLFVLINAGTITIEFPQVREINKCQSDFYLFYFLAFLVYMGSLFFANKRHKQLDEREKKITKREEDNRKKKWKE</sequence>
<keyword evidence="2" id="KW-0812">Transmembrane</keyword>
<feature type="compositionally biased region" description="Basic and acidic residues" evidence="1">
    <location>
        <begin position="74"/>
        <end position="96"/>
    </location>
</feature>